<feature type="region of interest" description="Disordered" evidence="4">
    <location>
        <begin position="149"/>
        <end position="178"/>
    </location>
</feature>
<keyword evidence="1 3" id="KW-0639">Primosome</keyword>
<organism evidence="6 7">
    <name type="scientific">Pantoea latae</name>
    <dbReference type="NCBI Taxonomy" id="1964541"/>
    <lineage>
        <taxon>Bacteria</taxon>
        <taxon>Pseudomonadati</taxon>
        <taxon>Pseudomonadota</taxon>
        <taxon>Gammaproteobacteria</taxon>
        <taxon>Enterobacterales</taxon>
        <taxon>Erwiniaceae</taxon>
        <taxon>Pantoea</taxon>
    </lineage>
</organism>
<reference evidence="6 7" key="1">
    <citation type="submission" date="2017-02" db="EMBL/GenBank/DDBJ databases">
        <title>Whole genome shotgun sequence of Pantoea agglomerans strain AS1 isolated from a cycad, Zamia floridana in Central Florida, USA.</title>
        <authorList>
            <person name="Lata P."/>
            <person name="Govindarajan S."/>
            <person name="Qi F."/>
            <person name="Li J.-L."/>
            <person name="Maurya S.K."/>
            <person name="Sahoo M.K."/>
        </authorList>
    </citation>
    <scope>NUCLEOTIDE SEQUENCE [LARGE SCALE GENOMIC DNA]</scope>
    <source>
        <strain evidence="6 7">AS1</strain>
    </source>
</reference>
<proteinExistence type="inferred from homology"/>
<dbReference type="OrthoDB" id="6630498at2"/>
<feature type="domain" description="DnaT DNA-binding" evidence="5">
    <location>
        <begin position="87"/>
        <end position="156"/>
    </location>
</feature>
<comment type="caution">
    <text evidence="6">The sequence shown here is derived from an EMBL/GenBank/DDBJ whole genome shotgun (WGS) entry which is preliminary data.</text>
</comment>
<dbReference type="AlphaFoldDB" id="A0A1V9DED1"/>
<dbReference type="Proteomes" id="UP000192769">
    <property type="component" value="Unassembled WGS sequence"/>
</dbReference>
<evidence type="ECO:0000313" key="7">
    <source>
        <dbReference type="Proteomes" id="UP000192769"/>
    </source>
</evidence>
<sequence>MSVKILTSTLIGLDAFRQDPRQALQQAENGTLAVLDNYAPVLYAVTPERLAHLLALEAATQHRSDVTLDDSLYDDLPAALPTPAGKFAMYAGWQPDADFQRQAAIWGVALSEPVTPAELAAFVAYWQAEGRLFHHVQWQQKLARSVQMNRAASGGQPKRDITQISNTDYNIPDGFRGE</sequence>
<comment type="similarity">
    <text evidence="3">Belongs to the DnaT family.</text>
</comment>
<evidence type="ECO:0000313" key="6">
    <source>
        <dbReference type="EMBL" id="OQP32148.1"/>
    </source>
</evidence>
<comment type="subunit">
    <text evidence="3">Homooligomerizes. Interacts with PriB. Component of the replication restart primosome. Primosome assembly occurs via a 'hand-off' mechanism. PriA binds to replication forks, subsequently PriB then DnaT bind; DnaT then displaces ssDNA to generate the helicase loading substrate.</text>
</comment>
<accession>A0A1V9DED1</accession>
<keyword evidence="7" id="KW-1185">Reference proteome</keyword>
<evidence type="ECO:0000256" key="2">
    <source>
        <dbReference type="ARBA" id="ARBA00022705"/>
    </source>
</evidence>
<dbReference type="Gene3D" id="1.10.8.1180">
    <property type="match status" value="1"/>
</dbReference>
<protein>
    <recommendedName>
        <fullName evidence="3">Replication restart protein DnaT</fullName>
    </recommendedName>
</protein>
<dbReference type="EMBL" id="MWUE01000023">
    <property type="protein sequence ID" value="OQP32148.1"/>
    <property type="molecule type" value="Genomic_DNA"/>
</dbReference>
<evidence type="ECO:0000256" key="1">
    <source>
        <dbReference type="ARBA" id="ARBA00022515"/>
    </source>
</evidence>
<keyword evidence="3" id="KW-0238">DNA-binding</keyword>
<evidence type="ECO:0000256" key="4">
    <source>
        <dbReference type="SAM" id="MobiDB-lite"/>
    </source>
</evidence>
<name>A0A1V9DED1_9GAMM</name>
<dbReference type="RefSeq" id="WP_081140575.1">
    <property type="nucleotide sequence ID" value="NZ_MWUE01000023.1"/>
</dbReference>
<dbReference type="GO" id="GO:0006269">
    <property type="term" value="P:DNA replication, synthesis of primer"/>
    <property type="evidence" value="ECO:0007669"/>
    <property type="project" value="UniProtKB-KW"/>
</dbReference>
<dbReference type="GO" id="GO:0003697">
    <property type="term" value="F:single-stranded DNA binding"/>
    <property type="evidence" value="ECO:0007669"/>
    <property type="project" value="UniProtKB-UniRule"/>
</dbReference>
<gene>
    <name evidence="3" type="primary">dnaT</name>
    <name evidence="6" type="ORF">B2J69_15650</name>
</gene>
<dbReference type="InterPro" id="IPR040480">
    <property type="entry name" value="DnaT_DNA_bind"/>
</dbReference>
<evidence type="ECO:0000256" key="3">
    <source>
        <dbReference type="HAMAP-Rule" id="MF_01061"/>
    </source>
</evidence>
<dbReference type="NCBIfam" id="NF002770">
    <property type="entry name" value="PRK02854.1"/>
    <property type="match status" value="1"/>
</dbReference>
<dbReference type="GO" id="GO:1990077">
    <property type="term" value="C:primosome complex"/>
    <property type="evidence" value="ECO:0007669"/>
    <property type="project" value="UniProtKB-UniRule"/>
</dbReference>
<dbReference type="InterPro" id="IPR020917">
    <property type="entry name" value="DnaT"/>
</dbReference>
<dbReference type="HAMAP" id="MF_01061">
    <property type="entry name" value="DnaT"/>
    <property type="match status" value="1"/>
</dbReference>
<evidence type="ECO:0000259" key="5">
    <source>
        <dbReference type="Pfam" id="PF17948"/>
    </source>
</evidence>
<dbReference type="Pfam" id="PF17948">
    <property type="entry name" value="DnaT"/>
    <property type="match status" value="1"/>
</dbReference>
<keyword evidence="2 3" id="KW-0235">DNA replication</keyword>
<comment type="function">
    <text evidence="3">Involved in the restart of stalled replication forks, which reloads the replicative helicase on sites other than the origin of replication. Can function in multiple replication restart pathways. Displaces ssDNA from a PriB-ssDNA complex. Probably forms a spiral filament on ssDNA.</text>
</comment>